<dbReference type="InterPro" id="IPR041078">
    <property type="entry name" value="Plavaka"/>
</dbReference>
<dbReference type="EMBL" id="JARIHO010000112">
    <property type="protein sequence ID" value="KAJ7302766.1"/>
    <property type="molecule type" value="Genomic_DNA"/>
</dbReference>
<sequence>YPMYMTIGNIPKEIRGKPSRRAHVLLAYPPRSRLNHIKSDASRCSTLGNLFNACLTHIRAPLREAGIHGLRIASSDGKNPTWAPEHGMLRWRFIPLDVLYQCIPHLCPHSSWPAGRTGK</sequence>
<evidence type="ECO:0000313" key="2">
    <source>
        <dbReference type="Proteomes" id="UP001218218"/>
    </source>
</evidence>
<dbReference type="Pfam" id="PF18759">
    <property type="entry name" value="Plavaka"/>
    <property type="match status" value="1"/>
</dbReference>
<feature type="non-terminal residue" evidence="1">
    <location>
        <position position="1"/>
    </location>
</feature>
<keyword evidence="2" id="KW-1185">Reference proteome</keyword>
<comment type="caution">
    <text evidence="1">The sequence shown here is derived from an EMBL/GenBank/DDBJ whole genome shotgun (WGS) entry which is preliminary data.</text>
</comment>
<organism evidence="1 2">
    <name type="scientific">Mycena albidolilacea</name>
    <dbReference type="NCBI Taxonomy" id="1033008"/>
    <lineage>
        <taxon>Eukaryota</taxon>
        <taxon>Fungi</taxon>
        <taxon>Dikarya</taxon>
        <taxon>Basidiomycota</taxon>
        <taxon>Agaricomycotina</taxon>
        <taxon>Agaricomycetes</taxon>
        <taxon>Agaricomycetidae</taxon>
        <taxon>Agaricales</taxon>
        <taxon>Marasmiineae</taxon>
        <taxon>Mycenaceae</taxon>
        <taxon>Mycena</taxon>
    </lineage>
</organism>
<dbReference type="AlphaFoldDB" id="A0AAD6Z1G2"/>
<accession>A0AAD6Z1G2</accession>
<protein>
    <submittedName>
        <fullName evidence="1">Uncharacterized protein</fullName>
    </submittedName>
</protein>
<reference evidence="1" key="1">
    <citation type="submission" date="2023-03" db="EMBL/GenBank/DDBJ databases">
        <title>Massive genome expansion in bonnet fungi (Mycena s.s.) driven by repeated elements and novel gene families across ecological guilds.</title>
        <authorList>
            <consortium name="Lawrence Berkeley National Laboratory"/>
            <person name="Harder C.B."/>
            <person name="Miyauchi S."/>
            <person name="Viragh M."/>
            <person name="Kuo A."/>
            <person name="Thoen E."/>
            <person name="Andreopoulos B."/>
            <person name="Lu D."/>
            <person name="Skrede I."/>
            <person name="Drula E."/>
            <person name="Henrissat B."/>
            <person name="Morin E."/>
            <person name="Kohler A."/>
            <person name="Barry K."/>
            <person name="LaButti K."/>
            <person name="Morin E."/>
            <person name="Salamov A."/>
            <person name="Lipzen A."/>
            <person name="Mereny Z."/>
            <person name="Hegedus B."/>
            <person name="Baldrian P."/>
            <person name="Stursova M."/>
            <person name="Weitz H."/>
            <person name="Taylor A."/>
            <person name="Grigoriev I.V."/>
            <person name="Nagy L.G."/>
            <person name="Martin F."/>
            <person name="Kauserud H."/>
        </authorList>
    </citation>
    <scope>NUCLEOTIDE SEQUENCE</scope>
    <source>
        <strain evidence="1">CBHHK002</strain>
    </source>
</reference>
<dbReference type="Proteomes" id="UP001218218">
    <property type="component" value="Unassembled WGS sequence"/>
</dbReference>
<name>A0AAD6Z1G2_9AGAR</name>
<proteinExistence type="predicted"/>
<gene>
    <name evidence="1" type="ORF">DFH08DRAFT_722734</name>
</gene>
<evidence type="ECO:0000313" key="1">
    <source>
        <dbReference type="EMBL" id="KAJ7302766.1"/>
    </source>
</evidence>